<dbReference type="PANTHER" id="PTHR43293:SF1">
    <property type="entry name" value="ACETATE COA-TRANSFERASE YDIF"/>
    <property type="match status" value="1"/>
</dbReference>
<dbReference type="PIRSF" id="PIRSF000858">
    <property type="entry name" value="SCOT-t"/>
    <property type="match status" value="1"/>
</dbReference>
<keyword evidence="5" id="KW-1185">Reference proteome</keyword>
<name>A0A1T4JUF4_9LACT</name>
<dbReference type="GO" id="GO:0008410">
    <property type="term" value="F:CoA-transferase activity"/>
    <property type="evidence" value="ECO:0007669"/>
    <property type="project" value="InterPro"/>
</dbReference>
<dbReference type="RefSeq" id="WP_078755242.1">
    <property type="nucleotide sequence ID" value="NZ_FUWO01000002.1"/>
</dbReference>
<dbReference type="AlphaFoldDB" id="A0A1T4JUF4"/>
<keyword evidence="2 3" id="KW-0808">Transferase</keyword>
<dbReference type="STRING" id="1121925.SAMN02746011_00394"/>
<reference evidence="5" key="1">
    <citation type="submission" date="2017-02" db="EMBL/GenBank/DDBJ databases">
        <authorList>
            <person name="Varghese N."/>
            <person name="Submissions S."/>
        </authorList>
    </citation>
    <scope>NUCLEOTIDE SEQUENCE [LARGE SCALE GENOMIC DNA]</scope>
    <source>
        <strain evidence="5">DSM 15739</strain>
    </source>
</reference>
<dbReference type="SUPFAM" id="SSF100950">
    <property type="entry name" value="NagB/RpiA/CoA transferase-like"/>
    <property type="match status" value="2"/>
</dbReference>
<dbReference type="Pfam" id="PF01144">
    <property type="entry name" value="CoA_trans"/>
    <property type="match status" value="1"/>
</dbReference>
<evidence type="ECO:0000256" key="2">
    <source>
        <dbReference type="ARBA" id="ARBA00022679"/>
    </source>
</evidence>
<dbReference type="PANTHER" id="PTHR43293">
    <property type="entry name" value="ACETATE COA-TRANSFERASE YDIF"/>
    <property type="match status" value="1"/>
</dbReference>
<dbReference type="GO" id="GO:0046952">
    <property type="term" value="P:ketone body catabolic process"/>
    <property type="evidence" value="ECO:0007669"/>
    <property type="project" value="InterPro"/>
</dbReference>
<dbReference type="SMART" id="SM00882">
    <property type="entry name" value="CoA_trans"/>
    <property type="match status" value="1"/>
</dbReference>
<sequence length="517" mass="57082">MSKIRHYIEVMKHIPDHAYIATTSLGMGGLPEQLLKGLGEYYQKYQSPRDLSVITTGGIGTGPGRGLDHILYPNLLKRATTSYLYYSANTIEAVLNNEIEMYYLPQGIIGQLYRDAARGGVGVFSQVGTETFIDPKYLGGKINEKTRQQEDVVKEIYFNDERWLHYQPLAINVAFIKASYADTRGNLSLKREPFVLEALSIASAVKNNGGIVIAQVEQVVEDYSIPPKEVVVPGALVDYVVVADKKYHMQTVLTQYNPAISNEIRVPLSEYDYLPLSPSKVILRRASQELAKGSFVNVGVGLAANIGQIISESHLIDQIHLSVDLGSIGGMPVPGLDFGMNYNAEAIIPSQSLFEYYHGGGIDTTVLGFGQFNEKGEMNSTYLNGTLNGPGGMLDIVQGADKIVFVGSFTVKAELTIENQQLVIQKEGYASKFVKSLPLSNFSSHYMKSLGKKIILITERAVFEIDNEGQFVLMEIADGIDIHGDILDLIPWSIKVSEHLKIMDPALFAEDWQLTLE</sequence>
<evidence type="ECO:0000313" key="5">
    <source>
        <dbReference type="Proteomes" id="UP000189941"/>
    </source>
</evidence>
<dbReference type="Gene3D" id="3.40.1080.10">
    <property type="entry name" value="Glutaconate Coenzyme A-transferase"/>
    <property type="match status" value="2"/>
</dbReference>
<evidence type="ECO:0000256" key="1">
    <source>
        <dbReference type="ARBA" id="ARBA00007154"/>
    </source>
</evidence>
<dbReference type="Proteomes" id="UP000189941">
    <property type="component" value="Unassembled WGS sequence"/>
</dbReference>
<protein>
    <submittedName>
        <fullName evidence="4">Propionate CoA-transferase</fullName>
    </submittedName>
</protein>
<proteinExistence type="inferred from homology"/>
<comment type="similarity">
    <text evidence="1 3">Belongs to the 3-oxoacid CoA-transferase family.</text>
</comment>
<evidence type="ECO:0000256" key="3">
    <source>
        <dbReference type="PIRNR" id="PIRNR000858"/>
    </source>
</evidence>
<dbReference type="InterPro" id="IPR004165">
    <property type="entry name" value="CoA_trans_fam_I"/>
</dbReference>
<dbReference type="InterPro" id="IPR037171">
    <property type="entry name" value="NagB/RpiA_transferase-like"/>
</dbReference>
<dbReference type="InterPro" id="IPR014388">
    <property type="entry name" value="3-oxoacid_CoA-transferase"/>
</dbReference>
<organism evidence="4 5">
    <name type="scientific">Globicatella sulfidifaciens DSM 15739</name>
    <dbReference type="NCBI Taxonomy" id="1121925"/>
    <lineage>
        <taxon>Bacteria</taxon>
        <taxon>Bacillati</taxon>
        <taxon>Bacillota</taxon>
        <taxon>Bacilli</taxon>
        <taxon>Lactobacillales</taxon>
        <taxon>Aerococcaceae</taxon>
        <taxon>Globicatella</taxon>
    </lineage>
</organism>
<evidence type="ECO:0000313" key="4">
    <source>
        <dbReference type="EMBL" id="SJZ33697.1"/>
    </source>
</evidence>
<dbReference type="OrthoDB" id="9805230at2"/>
<dbReference type="EMBL" id="FUWO01000002">
    <property type="protein sequence ID" value="SJZ33697.1"/>
    <property type="molecule type" value="Genomic_DNA"/>
</dbReference>
<gene>
    <name evidence="4" type="ORF">SAMN02746011_00394</name>
</gene>
<accession>A0A1T4JUF4</accession>